<comment type="caution">
    <text evidence="1">The sequence shown here is derived from an EMBL/GenBank/DDBJ whole genome shotgun (WGS) entry which is preliminary data.</text>
</comment>
<protein>
    <submittedName>
        <fullName evidence="1">Uncharacterized protein</fullName>
    </submittedName>
</protein>
<gene>
    <name evidence="1" type="ORF">R69658_04492</name>
</gene>
<accession>A0ABN7M8A9</accession>
<dbReference type="Proteomes" id="UP000674425">
    <property type="component" value="Unassembled WGS sequence"/>
</dbReference>
<evidence type="ECO:0000313" key="2">
    <source>
        <dbReference type="Proteomes" id="UP000674425"/>
    </source>
</evidence>
<sequence length="81" mass="8792">MQHPPSSQVVKINGDGGLHARQAKQLSRVLHIRYRVPQITRQDECELCRGPNQVARLQSNIAFTASVLPGGVGLSGCKMAD</sequence>
<dbReference type="EMBL" id="CAJNAU010000045">
    <property type="protein sequence ID" value="CAE6790549.1"/>
    <property type="molecule type" value="Genomic_DNA"/>
</dbReference>
<name>A0ABN7M8A9_9BURK</name>
<reference evidence="1 2" key="1">
    <citation type="submission" date="2021-02" db="EMBL/GenBank/DDBJ databases">
        <authorList>
            <person name="Vanwijnsberghe S."/>
        </authorList>
    </citation>
    <scope>NUCLEOTIDE SEQUENCE [LARGE SCALE GENOMIC DNA]</scope>
    <source>
        <strain evidence="1 2">R-69658</strain>
    </source>
</reference>
<organism evidence="1 2">
    <name type="scientific">Paraburkholderia aspalathi</name>
    <dbReference type="NCBI Taxonomy" id="1324617"/>
    <lineage>
        <taxon>Bacteria</taxon>
        <taxon>Pseudomonadati</taxon>
        <taxon>Pseudomonadota</taxon>
        <taxon>Betaproteobacteria</taxon>
        <taxon>Burkholderiales</taxon>
        <taxon>Burkholderiaceae</taxon>
        <taxon>Paraburkholderia</taxon>
    </lineage>
</organism>
<evidence type="ECO:0000313" key="1">
    <source>
        <dbReference type="EMBL" id="CAE6790549.1"/>
    </source>
</evidence>
<proteinExistence type="predicted"/>
<keyword evidence="2" id="KW-1185">Reference proteome</keyword>